<evidence type="ECO:0000313" key="2">
    <source>
        <dbReference type="Proteomes" id="UP001150603"/>
    </source>
</evidence>
<reference evidence="1" key="1">
    <citation type="submission" date="2022-07" db="EMBL/GenBank/DDBJ databases">
        <title>Phylogenomic reconstructions and comparative analyses of Kickxellomycotina fungi.</title>
        <authorList>
            <person name="Reynolds N.K."/>
            <person name="Stajich J.E."/>
            <person name="Barry K."/>
            <person name="Grigoriev I.V."/>
            <person name="Crous P."/>
            <person name="Smith M.E."/>
        </authorList>
    </citation>
    <scope>NUCLEOTIDE SEQUENCE</scope>
    <source>
        <strain evidence="1">NRRL 5244</strain>
    </source>
</reference>
<accession>A0ACC1J5W6</accession>
<dbReference type="Proteomes" id="UP001150603">
    <property type="component" value="Unassembled WGS sequence"/>
</dbReference>
<keyword evidence="2" id="KW-1185">Reference proteome</keyword>
<dbReference type="EMBL" id="JANBPW010003128">
    <property type="protein sequence ID" value="KAJ1938563.1"/>
    <property type="molecule type" value="Genomic_DNA"/>
</dbReference>
<evidence type="ECO:0000313" key="1">
    <source>
        <dbReference type="EMBL" id="KAJ1938563.1"/>
    </source>
</evidence>
<protein>
    <submittedName>
        <fullName evidence="1">Uncharacterized protein</fullName>
    </submittedName>
</protein>
<organism evidence="1 2">
    <name type="scientific">Linderina macrospora</name>
    <dbReference type="NCBI Taxonomy" id="4868"/>
    <lineage>
        <taxon>Eukaryota</taxon>
        <taxon>Fungi</taxon>
        <taxon>Fungi incertae sedis</taxon>
        <taxon>Zoopagomycota</taxon>
        <taxon>Kickxellomycotina</taxon>
        <taxon>Kickxellomycetes</taxon>
        <taxon>Kickxellales</taxon>
        <taxon>Kickxellaceae</taxon>
        <taxon>Linderina</taxon>
    </lineage>
</organism>
<sequence length="197" mass="21665">MSGTKTPHTQFPTHGLLPRGDTQAADFVRKHPQYDGRGTVVAVLDTGIAPMAMGLQTTSDGKRKVLDFVDCTGSGDVHLEEPTTNTDDLVGATGRKLKVNPKWKNPTGEWRVGSKRLYEITPDILKVTIKKERQAVFRKGTQTLADSIATRLSEIKASDKKDGDGDDELQRELEAQRDVLKDFDGMYDDAGPVLDIL</sequence>
<name>A0ACC1J5W6_9FUNG</name>
<comment type="caution">
    <text evidence="1">The sequence shown here is derived from an EMBL/GenBank/DDBJ whole genome shotgun (WGS) entry which is preliminary data.</text>
</comment>
<feature type="non-terminal residue" evidence="1">
    <location>
        <position position="197"/>
    </location>
</feature>
<proteinExistence type="predicted"/>
<gene>
    <name evidence="1" type="ORF">FBU59_004401</name>
</gene>